<dbReference type="AlphaFoldDB" id="E8K354"/>
<comment type="caution">
    <text evidence="3">The sequence shown here is derived from an EMBL/GenBank/DDBJ whole genome shotgun (WGS) entry which is preliminary data.</text>
</comment>
<dbReference type="Proteomes" id="UP000002815">
    <property type="component" value="Unassembled WGS sequence"/>
</dbReference>
<protein>
    <submittedName>
        <fullName evidence="3">DnaD domain protein</fullName>
    </submittedName>
</protein>
<dbReference type="EMBL" id="AEVD01000025">
    <property type="protein sequence ID" value="EFX35750.1"/>
    <property type="molecule type" value="Genomic_DNA"/>
</dbReference>
<dbReference type="SUPFAM" id="SSF46785">
    <property type="entry name" value="Winged helix' DNA-binding domain"/>
    <property type="match status" value="1"/>
</dbReference>
<dbReference type="HOGENOM" id="CLU_567325_0_0_9"/>
<accession>E8K354</accession>
<dbReference type="Pfam" id="PF07261">
    <property type="entry name" value="DnaB_2"/>
    <property type="match status" value="1"/>
</dbReference>
<sequence>MVVFSEKKCYNIFNNKMRAQMSEKTTAKEVKQIHNDNEEVWKLSNIERSELAKSRSLLITNLANKMNSSQNVLFSFALLNANIEDDFAESEFSLTDLRKFLNNQNYQKYDTRRILKDLKTIAENSLLMMDEEMVSNPQNGKAKGILIFSDYSYNRGMYHLTFNSTPIGKERLTPIIDLLRSKEDNPLIYNLATFSKLNSRGQSLYEHLLIATAQDKKKLSLSLEELRGLFKANGKSMERFNAIKTKHLIPAIVSINKDTDLDVKMEPIKESRRIVGINLYWSQEKVKLPSTEKQISLMHDFYVQLSKLNLTSKEDVVLLSQLKDPQLLDREQASKAIAKAKKIRDTFKSDQNLIENQKENVELLEQYTDFFNKFPNVTNSVKESIVAAILKFSEECREQLLEYAYNLYLQNGASSLNYIVTTLQEWSDNHVTSLADARKLHDDTYGPSYEPLPNPDDVKISPEFEAAMNLWSDKQGKEGKQ</sequence>
<organism evidence="3 4">
    <name type="scientific">Streptococcus infantis ATCC 700779</name>
    <dbReference type="NCBI Taxonomy" id="889204"/>
    <lineage>
        <taxon>Bacteria</taxon>
        <taxon>Bacillati</taxon>
        <taxon>Bacillota</taxon>
        <taxon>Bacilli</taxon>
        <taxon>Lactobacillales</taxon>
        <taxon>Streptococcaceae</taxon>
        <taxon>Streptococcus</taxon>
    </lineage>
</organism>
<dbReference type="InterPro" id="IPR034829">
    <property type="entry name" value="DnaD-like_sf"/>
</dbReference>
<comment type="similarity">
    <text evidence="1">Belongs to the DnaB/DnaD family.</text>
</comment>
<dbReference type="Gene3D" id="1.10.10.10">
    <property type="entry name" value="Winged helix-like DNA-binding domain superfamily/Winged helix DNA-binding domain"/>
    <property type="match status" value="1"/>
</dbReference>
<gene>
    <name evidence="3" type="ORF">HMPREF9423_1917</name>
</gene>
<evidence type="ECO:0000313" key="3">
    <source>
        <dbReference type="EMBL" id="EFX35750.1"/>
    </source>
</evidence>
<dbReference type="InterPro" id="IPR036388">
    <property type="entry name" value="WH-like_DNA-bd_sf"/>
</dbReference>
<proteinExistence type="inferred from homology"/>
<evidence type="ECO:0000313" key="4">
    <source>
        <dbReference type="Proteomes" id="UP000002815"/>
    </source>
</evidence>
<keyword evidence="4" id="KW-1185">Reference proteome</keyword>
<name>E8K354_9STRE</name>
<feature type="domain" description="DnaB/C C-terminal" evidence="2">
    <location>
        <begin position="388"/>
        <end position="439"/>
    </location>
</feature>
<dbReference type="Pfam" id="PF21205">
    <property type="entry name" value="Rep3_C"/>
    <property type="match status" value="1"/>
</dbReference>
<evidence type="ECO:0000259" key="2">
    <source>
        <dbReference type="Pfam" id="PF07261"/>
    </source>
</evidence>
<reference evidence="3 4" key="1">
    <citation type="submission" date="2010-12" db="EMBL/GenBank/DDBJ databases">
        <authorList>
            <person name="Muzny D."/>
            <person name="Qin X."/>
            <person name="Deng J."/>
            <person name="Jiang H."/>
            <person name="Liu Y."/>
            <person name="Qu J."/>
            <person name="Song X.-Z."/>
            <person name="Zhang L."/>
            <person name="Thornton R."/>
            <person name="Coyle M."/>
            <person name="Francisco L."/>
            <person name="Jackson L."/>
            <person name="Javaid M."/>
            <person name="Korchina V."/>
            <person name="Kovar C."/>
            <person name="Mata R."/>
            <person name="Mathew T."/>
            <person name="Ngo R."/>
            <person name="Nguyen L."/>
            <person name="Nguyen N."/>
            <person name="Okwuonu G."/>
            <person name="Ongeri F."/>
            <person name="Pham C."/>
            <person name="Simmons D."/>
            <person name="Wilczek-Boney K."/>
            <person name="Hale W."/>
            <person name="Jakkamsetti A."/>
            <person name="Pham P."/>
            <person name="Ruth R."/>
            <person name="San Lucas F."/>
            <person name="Warren J."/>
            <person name="Zhang J."/>
            <person name="Zhao Z."/>
            <person name="Zhou C."/>
            <person name="Zhu D."/>
            <person name="Lee S."/>
            <person name="Bess C."/>
            <person name="Blankenburg K."/>
            <person name="Forbes L."/>
            <person name="Fu Q."/>
            <person name="Gubbala S."/>
            <person name="Hirani K."/>
            <person name="Jayaseelan J.C."/>
            <person name="Lara F."/>
            <person name="Munidasa M."/>
            <person name="Palculict T."/>
            <person name="Patil S."/>
            <person name="Pu L.-L."/>
            <person name="Saada N."/>
            <person name="Tang L."/>
            <person name="Weissenberger G."/>
            <person name="Zhu Y."/>
            <person name="Hemphill L."/>
            <person name="Shang Y."/>
            <person name="Youmans B."/>
            <person name="Ayvaz T."/>
            <person name="Ross M."/>
            <person name="Santibanez J."/>
            <person name="Aqrawi P."/>
            <person name="Gross S."/>
            <person name="Joshi V."/>
            <person name="Fowler G."/>
            <person name="Nazareth L."/>
            <person name="Reid J."/>
            <person name="Worley K."/>
            <person name="Petrosino J."/>
            <person name="Highlander S."/>
            <person name="Gibbs R."/>
        </authorList>
    </citation>
    <scope>NUCLEOTIDE SEQUENCE [LARGE SCALE GENOMIC DNA]</scope>
    <source>
        <strain evidence="3 4">ATCC 700779</strain>
    </source>
</reference>
<dbReference type="InterPro" id="IPR036390">
    <property type="entry name" value="WH_DNA-bd_sf"/>
</dbReference>
<dbReference type="Gene3D" id="1.10.10.630">
    <property type="entry name" value="DnaD domain-like"/>
    <property type="match status" value="1"/>
</dbReference>
<dbReference type="InterPro" id="IPR006343">
    <property type="entry name" value="DnaB/C_C"/>
</dbReference>
<evidence type="ECO:0000256" key="1">
    <source>
        <dbReference type="ARBA" id="ARBA00093462"/>
    </source>
</evidence>